<dbReference type="GO" id="GO:0046872">
    <property type="term" value="F:metal ion binding"/>
    <property type="evidence" value="ECO:0007669"/>
    <property type="project" value="UniProtKB-KW"/>
</dbReference>
<dbReference type="InterPro" id="IPR036412">
    <property type="entry name" value="HAD-like_sf"/>
</dbReference>
<dbReference type="Pfam" id="PF00690">
    <property type="entry name" value="Cation_ATPase_N"/>
    <property type="match status" value="1"/>
</dbReference>
<dbReference type="InterPro" id="IPR023299">
    <property type="entry name" value="ATPase_P-typ_cyto_dom_N"/>
</dbReference>
<keyword evidence="13" id="KW-0406">Ion transport</keyword>
<dbReference type="EMBL" id="DVML01000028">
    <property type="protein sequence ID" value="HIU22941.1"/>
    <property type="molecule type" value="Genomic_DNA"/>
</dbReference>
<dbReference type="InterPro" id="IPR006408">
    <property type="entry name" value="P-type_ATPase_IIB"/>
</dbReference>
<dbReference type="SUPFAM" id="SSF56784">
    <property type="entry name" value="HAD-like"/>
    <property type="match status" value="1"/>
</dbReference>
<feature type="transmembrane region" description="Helical" evidence="16">
    <location>
        <begin position="848"/>
        <end position="867"/>
    </location>
</feature>
<evidence type="ECO:0000256" key="13">
    <source>
        <dbReference type="ARBA" id="ARBA00023065"/>
    </source>
</evidence>
<feature type="transmembrane region" description="Helical" evidence="16">
    <location>
        <begin position="278"/>
        <end position="305"/>
    </location>
</feature>
<keyword evidence="4" id="KW-0109">Calcium transport</keyword>
<dbReference type="NCBIfam" id="TIGR01517">
    <property type="entry name" value="ATPase-IIB_Ca"/>
    <property type="match status" value="1"/>
</dbReference>
<keyword evidence="3" id="KW-0813">Transport</keyword>
<evidence type="ECO:0000256" key="15">
    <source>
        <dbReference type="SAM" id="MobiDB-lite"/>
    </source>
</evidence>
<dbReference type="SFLD" id="SFLDS00003">
    <property type="entry name" value="Haloacid_Dehalogenase"/>
    <property type="match status" value="1"/>
</dbReference>
<keyword evidence="5 16" id="KW-0812">Transmembrane</keyword>
<evidence type="ECO:0000256" key="14">
    <source>
        <dbReference type="ARBA" id="ARBA00023136"/>
    </source>
</evidence>
<dbReference type="PANTHER" id="PTHR24093">
    <property type="entry name" value="CATION TRANSPORTING ATPASE"/>
    <property type="match status" value="1"/>
</dbReference>
<feature type="transmembrane region" description="Helical" evidence="16">
    <location>
        <begin position="232"/>
        <end position="255"/>
    </location>
</feature>
<reference evidence="18" key="1">
    <citation type="submission" date="2020-10" db="EMBL/GenBank/DDBJ databases">
        <authorList>
            <person name="Gilroy R."/>
        </authorList>
    </citation>
    <scope>NUCLEOTIDE SEQUENCE</scope>
    <source>
        <strain evidence="18">CHK197-8231</strain>
    </source>
</reference>
<evidence type="ECO:0000256" key="9">
    <source>
        <dbReference type="ARBA" id="ARBA00022840"/>
    </source>
</evidence>
<dbReference type="Gene3D" id="1.20.1110.10">
    <property type="entry name" value="Calcium-transporting ATPase, transmembrane domain"/>
    <property type="match status" value="1"/>
</dbReference>
<evidence type="ECO:0000256" key="12">
    <source>
        <dbReference type="ARBA" id="ARBA00022989"/>
    </source>
</evidence>
<dbReference type="Gene3D" id="3.40.1110.10">
    <property type="entry name" value="Calcium-transporting ATPase, cytoplasmic domain N"/>
    <property type="match status" value="1"/>
</dbReference>
<keyword evidence="11" id="KW-1278">Translocase</keyword>
<dbReference type="GO" id="GO:0005388">
    <property type="term" value="F:P-type calcium transporter activity"/>
    <property type="evidence" value="ECO:0007669"/>
    <property type="project" value="UniProtKB-EC"/>
</dbReference>
<evidence type="ECO:0000256" key="6">
    <source>
        <dbReference type="ARBA" id="ARBA00022723"/>
    </source>
</evidence>
<dbReference type="SFLD" id="SFLDG00002">
    <property type="entry name" value="C1.7:_P-type_atpase_like"/>
    <property type="match status" value="1"/>
</dbReference>
<keyword evidence="7" id="KW-0547">Nucleotide-binding</keyword>
<name>A0A9D1L3T6_9BACT</name>
<dbReference type="SUPFAM" id="SSF81660">
    <property type="entry name" value="Metal cation-transporting ATPase, ATP-binding domain N"/>
    <property type="match status" value="1"/>
</dbReference>
<dbReference type="PRINTS" id="PR00120">
    <property type="entry name" value="HATPASE"/>
</dbReference>
<dbReference type="SUPFAM" id="SSF81653">
    <property type="entry name" value="Calcium ATPase, transduction domain A"/>
    <property type="match status" value="1"/>
</dbReference>
<feature type="region of interest" description="Disordered" evidence="15">
    <location>
        <begin position="1"/>
        <end position="29"/>
    </location>
</feature>
<feature type="transmembrane region" description="Helical" evidence="16">
    <location>
        <begin position="673"/>
        <end position="694"/>
    </location>
</feature>
<dbReference type="InterPro" id="IPR008250">
    <property type="entry name" value="ATPase_P-typ_transduc_dom_A_sf"/>
</dbReference>
<evidence type="ECO:0000256" key="11">
    <source>
        <dbReference type="ARBA" id="ARBA00022967"/>
    </source>
</evidence>
<dbReference type="EC" id="7.2.2.10" evidence="2"/>
<dbReference type="Pfam" id="PF08282">
    <property type="entry name" value="Hydrolase_3"/>
    <property type="match status" value="1"/>
</dbReference>
<dbReference type="InterPro" id="IPR023298">
    <property type="entry name" value="ATPase_P-typ_TM_dom_sf"/>
</dbReference>
<dbReference type="InterPro" id="IPR004014">
    <property type="entry name" value="ATPase_P-typ_cation-transptr_N"/>
</dbReference>
<organism evidence="18 19">
    <name type="scientific">Candidatus Fimihabitans intestinipullorum</name>
    <dbReference type="NCBI Taxonomy" id="2840820"/>
    <lineage>
        <taxon>Bacteria</taxon>
        <taxon>Bacillati</taxon>
        <taxon>Mycoplasmatota</taxon>
        <taxon>Mycoplasmatota incertae sedis</taxon>
        <taxon>Candidatus Fimihabitans</taxon>
    </lineage>
</organism>
<dbReference type="Gene3D" id="3.40.50.1000">
    <property type="entry name" value="HAD superfamily/HAD-like"/>
    <property type="match status" value="1"/>
</dbReference>
<feature type="domain" description="Cation-transporting P-type ATPase N-terminal" evidence="17">
    <location>
        <begin position="2"/>
        <end position="65"/>
    </location>
</feature>
<dbReference type="InterPro" id="IPR044492">
    <property type="entry name" value="P_typ_ATPase_HD_dom"/>
</dbReference>
<evidence type="ECO:0000256" key="10">
    <source>
        <dbReference type="ARBA" id="ARBA00022842"/>
    </source>
</evidence>
<evidence type="ECO:0000256" key="7">
    <source>
        <dbReference type="ARBA" id="ARBA00022741"/>
    </source>
</evidence>
<dbReference type="Gene3D" id="2.70.150.10">
    <property type="entry name" value="Calcium-transporting ATPase, cytoplasmic transduction domain A"/>
    <property type="match status" value="1"/>
</dbReference>
<keyword evidence="8" id="KW-0106">Calcium</keyword>
<accession>A0A9D1L3T6</accession>
<dbReference type="InterPro" id="IPR023214">
    <property type="entry name" value="HAD_sf"/>
</dbReference>
<feature type="transmembrane region" description="Helical" evidence="16">
    <location>
        <begin position="750"/>
        <end position="770"/>
    </location>
</feature>
<feature type="transmembrane region" description="Helical" evidence="16">
    <location>
        <begin position="74"/>
        <end position="92"/>
    </location>
</feature>
<feature type="transmembrane region" description="Helical" evidence="16">
    <location>
        <begin position="706"/>
        <end position="729"/>
    </location>
</feature>
<dbReference type="PROSITE" id="PS00154">
    <property type="entry name" value="ATPASE_E1_E2"/>
    <property type="match status" value="1"/>
</dbReference>
<dbReference type="SUPFAM" id="SSF81665">
    <property type="entry name" value="Calcium ATPase, transmembrane domain M"/>
    <property type="match status" value="1"/>
</dbReference>
<reference evidence="18" key="2">
    <citation type="journal article" date="2021" name="PeerJ">
        <title>Extensive microbial diversity within the chicken gut microbiome revealed by metagenomics and culture.</title>
        <authorList>
            <person name="Gilroy R."/>
            <person name="Ravi A."/>
            <person name="Getino M."/>
            <person name="Pursley I."/>
            <person name="Horton D.L."/>
            <person name="Alikhan N.F."/>
            <person name="Baker D."/>
            <person name="Gharbi K."/>
            <person name="Hall N."/>
            <person name="Watson M."/>
            <person name="Adriaenssens E.M."/>
            <person name="Foster-Nyarko E."/>
            <person name="Jarju S."/>
            <person name="Secka A."/>
            <person name="Antonio M."/>
            <person name="Oren A."/>
            <person name="Chaudhuri R.R."/>
            <person name="La Ragione R."/>
            <person name="Hildebrand F."/>
            <person name="Pallen M.J."/>
        </authorList>
    </citation>
    <scope>NUCLEOTIDE SEQUENCE</scope>
    <source>
        <strain evidence="18">CHK197-8231</strain>
    </source>
</reference>
<keyword evidence="10" id="KW-0460">Magnesium</keyword>
<feature type="transmembrane region" description="Helical" evidence="16">
    <location>
        <begin position="782"/>
        <end position="802"/>
    </location>
</feature>
<dbReference type="Proteomes" id="UP000824087">
    <property type="component" value="Unassembled WGS sequence"/>
</dbReference>
<keyword evidence="12 16" id="KW-1133">Transmembrane helix</keyword>
<dbReference type="GO" id="GO:0005886">
    <property type="term" value="C:plasma membrane"/>
    <property type="evidence" value="ECO:0007669"/>
    <property type="project" value="TreeGrafter"/>
</dbReference>
<comment type="subcellular location">
    <subcellularLocation>
        <location evidence="1">Membrane</location>
        <topology evidence="1">Multi-pass membrane protein</topology>
    </subcellularLocation>
</comment>
<dbReference type="InterPro" id="IPR059000">
    <property type="entry name" value="ATPase_P-type_domA"/>
</dbReference>
<dbReference type="Pfam" id="PF13246">
    <property type="entry name" value="Cation_ATPase"/>
    <property type="match status" value="1"/>
</dbReference>
<evidence type="ECO:0000256" key="1">
    <source>
        <dbReference type="ARBA" id="ARBA00004141"/>
    </source>
</evidence>
<evidence type="ECO:0000256" key="3">
    <source>
        <dbReference type="ARBA" id="ARBA00022448"/>
    </source>
</evidence>
<dbReference type="SMART" id="SM00831">
    <property type="entry name" value="Cation_ATPase_N"/>
    <property type="match status" value="1"/>
</dbReference>
<dbReference type="Pfam" id="PF00122">
    <property type="entry name" value="E1-E2_ATPase"/>
    <property type="match status" value="1"/>
</dbReference>
<dbReference type="NCBIfam" id="TIGR01494">
    <property type="entry name" value="ATPase_P-type"/>
    <property type="match status" value="2"/>
</dbReference>
<dbReference type="Pfam" id="PF00689">
    <property type="entry name" value="Cation_ATPase_C"/>
    <property type="match status" value="1"/>
</dbReference>
<dbReference type="PANTHER" id="PTHR24093:SF477">
    <property type="entry name" value="CALCIUM-TRANSPORTING ATPASE"/>
    <property type="match status" value="1"/>
</dbReference>
<dbReference type="PRINTS" id="PR00119">
    <property type="entry name" value="CATATPASE"/>
</dbReference>
<dbReference type="AlphaFoldDB" id="A0A9D1L3T6"/>
<evidence type="ECO:0000256" key="5">
    <source>
        <dbReference type="ARBA" id="ARBA00022692"/>
    </source>
</evidence>
<dbReference type="GO" id="GO:0005524">
    <property type="term" value="F:ATP binding"/>
    <property type="evidence" value="ECO:0007669"/>
    <property type="project" value="UniProtKB-KW"/>
</dbReference>
<dbReference type="InterPro" id="IPR018303">
    <property type="entry name" value="ATPase_P-typ_P_site"/>
</dbReference>
<comment type="caution">
    <text evidence="18">The sequence shown here is derived from an EMBL/GenBank/DDBJ whole genome shotgun (WGS) entry which is preliminary data.</text>
</comment>
<keyword evidence="9" id="KW-0067">ATP-binding</keyword>
<keyword evidence="6" id="KW-0479">Metal-binding</keyword>
<proteinExistence type="predicted"/>
<evidence type="ECO:0000256" key="2">
    <source>
        <dbReference type="ARBA" id="ARBA00012790"/>
    </source>
</evidence>
<sequence length="881" mass="98173">MRKIETNIATGLDDKQVSDSRKKHGSNHITSKKQDGFLKLLLESLGDPIIKILLIALGIKTVFLIQSFDWFETVGIVIAIFLASFISSISEYGSEKAFARLQAESAKLKCKVKRNGQVAEIEVEEVVVGDIILLEAGDKVPADGILVRGNLTVDESSFNGEAAGVEKRVCNDWNVPEKANQVYRGTVVYSGDAEVCVTEVGDKTYYGQLAQEIQEKQPESPLKIRLRGLATVISRIGYIGAVLVSVSYLFSVVVIDQQFQLSKIIAFVTDFPVMAGHILYALTLSVTIIVVAVPEGLPMMITLVLSSNMKRMLKNNVLVRRLVGIETAGSINILFTDKTGTLTKGKLEVVSFMSGNLKSYHSEYELSKVGKLYPIVKDSLLYNNASRYDTSHHAVGGNITDRALLEFIQSDLGYQKKEISHIPFDSKNKYAITTILDDGKRLNLIKGAPEKILPYCTKYYDENGNIRTILSKLEMNRKISSMTQNGIRVIAFATSDKVVNVTSFRDLTLVGFAFIKDEIRSEAITGVQLVHEAHIQTVMITGDNKDTAMAIAKEAGIYQSPDDLVLTSDELKQKSDEELKKILPHLRVVARSLPSDKSRLIRISQECELVVGMTGDGVNDAPALKRADVGFAMGSGTEVSKEASDIVILDDNFLSIAKAILFGRTIFKSIRKFIIFQLTVNVCAITLSIIGPFIGVDTPVTVIQMLWINMVMDTLAGLAFAFEPPLVEYMKEMPKKKDEPIMNRYMKDEILFTGIYSSILCILFLKTPWIQHFFRTGENYKYLMTAFFGLFIFMGIFNCFNARTHRLNLFAHLLKNKVFIATILFIIVVQIIMIYFGGNLFRTSGLTLKEFITMLIFASTVVPVDWCRKLYLRKRGMIGGV</sequence>
<evidence type="ECO:0000313" key="19">
    <source>
        <dbReference type="Proteomes" id="UP000824087"/>
    </source>
</evidence>
<feature type="transmembrane region" description="Helical" evidence="16">
    <location>
        <begin position="814"/>
        <end position="836"/>
    </location>
</feature>
<dbReference type="InterPro" id="IPR006068">
    <property type="entry name" value="ATPase_P-typ_cation-transptr_C"/>
</dbReference>
<evidence type="ECO:0000313" key="18">
    <source>
        <dbReference type="EMBL" id="HIU22941.1"/>
    </source>
</evidence>
<dbReference type="SFLD" id="SFLDF00027">
    <property type="entry name" value="p-type_atpase"/>
    <property type="match status" value="1"/>
</dbReference>
<evidence type="ECO:0000256" key="8">
    <source>
        <dbReference type="ARBA" id="ARBA00022837"/>
    </source>
</evidence>
<evidence type="ECO:0000259" key="17">
    <source>
        <dbReference type="SMART" id="SM00831"/>
    </source>
</evidence>
<keyword evidence="14 16" id="KW-0472">Membrane</keyword>
<evidence type="ECO:0000256" key="4">
    <source>
        <dbReference type="ARBA" id="ARBA00022568"/>
    </source>
</evidence>
<dbReference type="InterPro" id="IPR001757">
    <property type="entry name" value="P_typ_ATPase"/>
</dbReference>
<gene>
    <name evidence="18" type="ORF">IAD49_05110</name>
</gene>
<evidence type="ECO:0000256" key="16">
    <source>
        <dbReference type="SAM" id="Phobius"/>
    </source>
</evidence>
<protein>
    <recommendedName>
        <fullName evidence="2">P-type Ca(2+) transporter</fullName>
        <ecNumber evidence="2">7.2.2.10</ecNumber>
    </recommendedName>
</protein>
<dbReference type="GO" id="GO:0016887">
    <property type="term" value="F:ATP hydrolysis activity"/>
    <property type="evidence" value="ECO:0007669"/>
    <property type="project" value="InterPro"/>
</dbReference>